<dbReference type="OrthoDB" id="78824at2759"/>
<sequence length="123" mass="13424">MLLGVAANVTTRKFNANDVPLLHTKTRYAGGGVDEQLPPPPSPPQLKEAGQLDGVPRPNSVDRILHPDGSQHILTSHEAVNKLATVLNSQRRVVRSLQPSVIRTTRKIILLARQSNISIFVRG</sequence>
<evidence type="ECO:0000256" key="1">
    <source>
        <dbReference type="SAM" id="MobiDB-lite"/>
    </source>
</evidence>
<keyword evidence="3" id="KW-1185">Reference proteome</keyword>
<evidence type="ECO:0000313" key="3">
    <source>
        <dbReference type="Proteomes" id="UP000053105"/>
    </source>
</evidence>
<gene>
    <name evidence="2" type="ORF">WN51_07582</name>
</gene>
<reference evidence="2 3" key="1">
    <citation type="submission" date="2015-07" db="EMBL/GenBank/DDBJ databases">
        <title>The genome of Melipona quadrifasciata.</title>
        <authorList>
            <person name="Pan H."/>
            <person name="Kapheim K."/>
        </authorList>
    </citation>
    <scope>NUCLEOTIDE SEQUENCE [LARGE SCALE GENOMIC DNA]</scope>
    <source>
        <strain evidence="2">0111107301</strain>
        <tissue evidence="2">Whole body</tissue>
    </source>
</reference>
<evidence type="ECO:0000313" key="2">
    <source>
        <dbReference type="EMBL" id="KOX78721.1"/>
    </source>
</evidence>
<dbReference type="Proteomes" id="UP000053105">
    <property type="component" value="Unassembled WGS sequence"/>
</dbReference>
<protein>
    <submittedName>
        <fullName evidence="2">Uncharacterized protein</fullName>
    </submittedName>
</protein>
<dbReference type="STRING" id="166423.A0A0N0U6T0"/>
<feature type="region of interest" description="Disordered" evidence="1">
    <location>
        <begin position="29"/>
        <end position="58"/>
    </location>
</feature>
<dbReference type="AlphaFoldDB" id="A0A0N0U6T0"/>
<dbReference type="EMBL" id="KQ435720">
    <property type="protein sequence ID" value="KOX78721.1"/>
    <property type="molecule type" value="Genomic_DNA"/>
</dbReference>
<organism evidence="2 3">
    <name type="scientific">Melipona quadrifasciata</name>
    <dbReference type="NCBI Taxonomy" id="166423"/>
    <lineage>
        <taxon>Eukaryota</taxon>
        <taxon>Metazoa</taxon>
        <taxon>Ecdysozoa</taxon>
        <taxon>Arthropoda</taxon>
        <taxon>Hexapoda</taxon>
        <taxon>Insecta</taxon>
        <taxon>Pterygota</taxon>
        <taxon>Neoptera</taxon>
        <taxon>Endopterygota</taxon>
        <taxon>Hymenoptera</taxon>
        <taxon>Apocrita</taxon>
        <taxon>Aculeata</taxon>
        <taxon>Apoidea</taxon>
        <taxon>Anthophila</taxon>
        <taxon>Apidae</taxon>
        <taxon>Melipona</taxon>
    </lineage>
</organism>
<name>A0A0N0U6T0_9HYME</name>
<proteinExistence type="predicted"/>
<accession>A0A0N0U6T0</accession>